<dbReference type="GO" id="GO:0016709">
    <property type="term" value="F:oxidoreductase activity, acting on paired donors, with incorporation or reduction of molecular oxygen, NAD(P)H as one donor, and incorporation of one atom of oxygen"/>
    <property type="evidence" value="ECO:0007669"/>
    <property type="project" value="UniProtKB-ARBA"/>
</dbReference>
<dbReference type="InterPro" id="IPR036188">
    <property type="entry name" value="FAD/NAD-bd_sf"/>
</dbReference>
<reference evidence="5 6" key="1">
    <citation type="submission" date="2019-03" db="EMBL/GenBank/DDBJ databases">
        <title>Sequencing the genomes of 1000 actinobacteria strains.</title>
        <authorList>
            <person name="Klenk H.-P."/>
        </authorList>
    </citation>
    <scope>NUCLEOTIDE SEQUENCE [LARGE SCALE GENOMIC DNA]</scope>
    <source>
        <strain evidence="5 6">DSM 44969</strain>
    </source>
</reference>
<dbReference type="GO" id="GO:0071949">
    <property type="term" value="F:FAD binding"/>
    <property type="evidence" value="ECO:0007669"/>
    <property type="project" value="InterPro"/>
</dbReference>
<proteinExistence type="predicted"/>
<dbReference type="PANTHER" id="PTHR43004">
    <property type="entry name" value="TRK SYSTEM POTASSIUM UPTAKE PROTEIN"/>
    <property type="match status" value="1"/>
</dbReference>
<dbReference type="SUPFAM" id="SSF51905">
    <property type="entry name" value="FAD/NAD(P)-binding domain"/>
    <property type="match status" value="1"/>
</dbReference>
<comment type="caution">
    <text evidence="5">The sequence shown here is derived from an EMBL/GenBank/DDBJ whole genome shotgun (WGS) entry which is preliminary data.</text>
</comment>
<feature type="domain" description="FAD-binding" evidence="4">
    <location>
        <begin position="3"/>
        <end position="350"/>
    </location>
</feature>
<sequence>MTDTEVVVVGGGIVGLTATLALARHGIATTLLEAHPGTSVLPRARGVNARAMEVFRELGVEDAIRDAGAPLARSDGILVGHDLISLVTPLPRRDGPPPLRPATAWSPVTGSRGTLDVVEPVVLRAALDVGATVRFGTRVTALEQDDGGVVARRDGGAVHARYAVLADGASGPVRHALGIGSTRGRSHGHQVNVLFECDLAELVRDREFSLAMIGQPGLGGMLTALDNRSRWAFHVHYDPAVESGEDFTPDRCAELVARAIGPGAPPVRVLATQPWEAAERVADRMRLDRVFLAGDTAHQMPPAGGRGASTGVADVHNLAWKLAEVLRGSASETLLDSYEDERWPAGARAVWVSGEMVPVIAGGAAAGSGRLGGLDMHGAADRYSSRAIVSDGPAEPVLDRLDGSPGSRVPHLWLPDGRSTVDLAGDWCVLAGPDRPGGGDVTVPDVDALGIGPEGAVLLRPDSYVAWREPGPDGDPAAVRAAIRRAGTTVPTARR</sequence>
<evidence type="ECO:0000256" key="2">
    <source>
        <dbReference type="ARBA" id="ARBA00022630"/>
    </source>
</evidence>
<name>A0A4R1HX10_PSEEN</name>
<dbReference type="PANTHER" id="PTHR43004:SF19">
    <property type="entry name" value="BINDING MONOOXYGENASE, PUTATIVE (JCVI)-RELATED"/>
    <property type="match status" value="1"/>
</dbReference>
<dbReference type="PRINTS" id="PR00420">
    <property type="entry name" value="RNGMNOXGNASE"/>
</dbReference>
<comment type="cofactor">
    <cofactor evidence="1">
        <name>FAD</name>
        <dbReference type="ChEBI" id="CHEBI:57692"/>
    </cofactor>
</comment>
<organism evidence="5 6">
    <name type="scientific">Pseudonocardia endophytica</name>
    <dbReference type="NCBI Taxonomy" id="401976"/>
    <lineage>
        <taxon>Bacteria</taxon>
        <taxon>Bacillati</taxon>
        <taxon>Actinomycetota</taxon>
        <taxon>Actinomycetes</taxon>
        <taxon>Pseudonocardiales</taxon>
        <taxon>Pseudonocardiaceae</taxon>
        <taxon>Pseudonocardia</taxon>
    </lineage>
</organism>
<dbReference type="Gene3D" id="3.30.9.10">
    <property type="entry name" value="D-Amino Acid Oxidase, subunit A, domain 2"/>
    <property type="match status" value="1"/>
</dbReference>
<dbReference type="Gene3D" id="3.50.50.60">
    <property type="entry name" value="FAD/NAD(P)-binding domain"/>
    <property type="match status" value="1"/>
</dbReference>
<dbReference type="InterPro" id="IPR002938">
    <property type="entry name" value="FAD-bd"/>
</dbReference>
<dbReference type="EMBL" id="SMFZ01000001">
    <property type="protein sequence ID" value="TCK25330.1"/>
    <property type="molecule type" value="Genomic_DNA"/>
</dbReference>
<evidence type="ECO:0000256" key="1">
    <source>
        <dbReference type="ARBA" id="ARBA00001974"/>
    </source>
</evidence>
<dbReference type="Gene3D" id="3.40.30.120">
    <property type="match status" value="1"/>
</dbReference>
<keyword evidence="3" id="KW-0274">FAD</keyword>
<evidence type="ECO:0000313" key="6">
    <source>
        <dbReference type="Proteomes" id="UP000295560"/>
    </source>
</evidence>
<dbReference type="Proteomes" id="UP000295560">
    <property type="component" value="Unassembled WGS sequence"/>
</dbReference>
<protein>
    <submittedName>
        <fullName evidence="5">Putative polyketide hydroxylase</fullName>
    </submittedName>
</protein>
<dbReference type="AlphaFoldDB" id="A0A4R1HX10"/>
<dbReference type="Pfam" id="PF01494">
    <property type="entry name" value="FAD_binding_3"/>
    <property type="match status" value="1"/>
</dbReference>
<keyword evidence="6" id="KW-1185">Reference proteome</keyword>
<evidence type="ECO:0000256" key="3">
    <source>
        <dbReference type="ARBA" id="ARBA00022827"/>
    </source>
</evidence>
<dbReference type="OrthoDB" id="4246007at2"/>
<dbReference type="RefSeq" id="WP_132421640.1">
    <property type="nucleotide sequence ID" value="NZ_SMFZ01000001.1"/>
</dbReference>
<dbReference type="InterPro" id="IPR050641">
    <property type="entry name" value="RIFMO-like"/>
</dbReference>
<dbReference type="Pfam" id="PF21274">
    <property type="entry name" value="Rng_hyd_C"/>
    <property type="match status" value="1"/>
</dbReference>
<keyword evidence="2" id="KW-0285">Flavoprotein</keyword>
<gene>
    <name evidence="5" type="ORF">EV378_1134</name>
</gene>
<evidence type="ECO:0000259" key="4">
    <source>
        <dbReference type="Pfam" id="PF01494"/>
    </source>
</evidence>
<accession>A0A4R1HX10</accession>
<evidence type="ECO:0000313" key="5">
    <source>
        <dbReference type="EMBL" id="TCK25330.1"/>
    </source>
</evidence>